<dbReference type="Proteomes" id="UP000429644">
    <property type="component" value="Unassembled WGS sequence"/>
</dbReference>
<keyword evidence="1 4" id="KW-0808">Transferase</keyword>
<accession>A0A7J9UZJ3</accession>
<evidence type="ECO:0000313" key="4">
    <source>
        <dbReference type="EMBL" id="MPV90065.1"/>
    </source>
</evidence>
<dbReference type="GO" id="GO:0003841">
    <property type="term" value="F:1-acylglycerol-3-phosphate O-acyltransferase activity"/>
    <property type="evidence" value="ECO:0007669"/>
    <property type="project" value="TreeGrafter"/>
</dbReference>
<protein>
    <submittedName>
        <fullName evidence="4">1-acyl-sn-glycerol-3-phosphate acyltransferase</fullName>
    </submittedName>
</protein>
<reference evidence="4 5" key="1">
    <citation type="submission" date="2019-10" db="EMBL/GenBank/DDBJ databases">
        <title>Georgenia wutianyii sp. nov. and Georgenia yuyongxinii sp. nov. isolated from plateau pika (Ochotona curzoniae) in the Qinghai-Tibet plateau of China.</title>
        <authorList>
            <person name="Tian Z."/>
        </authorList>
    </citation>
    <scope>NUCLEOTIDE SEQUENCE [LARGE SCALE GENOMIC DNA]</scope>
    <source>
        <strain evidence="4 5">JCM 15130</strain>
    </source>
</reference>
<keyword evidence="5" id="KW-1185">Reference proteome</keyword>
<dbReference type="RefSeq" id="WP_152232847.1">
    <property type="nucleotide sequence ID" value="NZ_BAAAOT010000023.1"/>
</dbReference>
<name>A0A7J9UZJ3_9MICO</name>
<dbReference type="AlphaFoldDB" id="A0A7J9UZJ3"/>
<dbReference type="GO" id="GO:0005886">
    <property type="term" value="C:plasma membrane"/>
    <property type="evidence" value="ECO:0007669"/>
    <property type="project" value="TreeGrafter"/>
</dbReference>
<dbReference type="EMBL" id="WHPD01003329">
    <property type="protein sequence ID" value="MPV90065.1"/>
    <property type="molecule type" value="Genomic_DNA"/>
</dbReference>
<sequence length="246" mass="25699">MGADAAGATRGQRVRPEDIYRWGPTWSRRVGWVLDHVWWNTTVHGAENVPATGPVIIASNHTGIVDGPVLHGALPRGSHVLVKQEFFDSTIGFLMTWAGQIPVDRASGRAALAVGRALLDEGRVVGIFPEGTRGRGDVAEVRAGVAWLAVNSGAPVVPAAVLGTRRTGDRRGYVPPPRAKLHVVLGKPLDLALPDGASRRERLARAMDGIGAGLAAHVAAAVALTGVSLPASAQDPVGPTATDKEE</sequence>
<evidence type="ECO:0000256" key="1">
    <source>
        <dbReference type="ARBA" id="ARBA00022679"/>
    </source>
</evidence>
<dbReference type="GO" id="GO:0006654">
    <property type="term" value="P:phosphatidic acid biosynthetic process"/>
    <property type="evidence" value="ECO:0007669"/>
    <property type="project" value="TreeGrafter"/>
</dbReference>
<dbReference type="SMART" id="SM00563">
    <property type="entry name" value="PlsC"/>
    <property type="match status" value="1"/>
</dbReference>
<evidence type="ECO:0000259" key="3">
    <source>
        <dbReference type="SMART" id="SM00563"/>
    </source>
</evidence>
<dbReference type="OrthoDB" id="9808424at2"/>
<organism evidence="4 5">
    <name type="scientific">Georgenia ruanii</name>
    <dbReference type="NCBI Taxonomy" id="348442"/>
    <lineage>
        <taxon>Bacteria</taxon>
        <taxon>Bacillati</taxon>
        <taxon>Actinomycetota</taxon>
        <taxon>Actinomycetes</taxon>
        <taxon>Micrococcales</taxon>
        <taxon>Bogoriellaceae</taxon>
        <taxon>Georgenia</taxon>
    </lineage>
</organism>
<comment type="caution">
    <text evidence="4">The sequence shown here is derived from an EMBL/GenBank/DDBJ whole genome shotgun (WGS) entry which is preliminary data.</text>
</comment>
<keyword evidence="2 4" id="KW-0012">Acyltransferase</keyword>
<dbReference type="Pfam" id="PF01553">
    <property type="entry name" value="Acyltransferase"/>
    <property type="match status" value="1"/>
</dbReference>
<evidence type="ECO:0000313" key="5">
    <source>
        <dbReference type="Proteomes" id="UP000429644"/>
    </source>
</evidence>
<evidence type="ECO:0000256" key="2">
    <source>
        <dbReference type="ARBA" id="ARBA00023315"/>
    </source>
</evidence>
<dbReference type="PANTHER" id="PTHR10434:SF11">
    <property type="entry name" value="1-ACYL-SN-GLYCEROL-3-PHOSPHATE ACYLTRANSFERASE"/>
    <property type="match status" value="1"/>
</dbReference>
<dbReference type="InterPro" id="IPR002123">
    <property type="entry name" value="Plipid/glycerol_acylTrfase"/>
</dbReference>
<dbReference type="PANTHER" id="PTHR10434">
    <property type="entry name" value="1-ACYL-SN-GLYCEROL-3-PHOSPHATE ACYLTRANSFERASE"/>
    <property type="match status" value="1"/>
</dbReference>
<gene>
    <name evidence="4" type="ORF">GB882_15425</name>
</gene>
<proteinExistence type="predicted"/>
<dbReference type="CDD" id="cd07989">
    <property type="entry name" value="LPLAT_AGPAT-like"/>
    <property type="match status" value="1"/>
</dbReference>
<feature type="domain" description="Phospholipid/glycerol acyltransferase" evidence="3">
    <location>
        <begin position="55"/>
        <end position="164"/>
    </location>
</feature>
<dbReference type="SUPFAM" id="SSF69593">
    <property type="entry name" value="Glycerol-3-phosphate (1)-acyltransferase"/>
    <property type="match status" value="1"/>
</dbReference>